<dbReference type="GO" id="GO:0005737">
    <property type="term" value="C:cytoplasm"/>
    <property type="evidence" value="ECO:0007669"/>
    <property type="project" value="TreeGrafter"/>
</dbReference>
<evidence type="ECO:0000313" key="6">
    <source>
        <dbReference type="Proteomes" id="UP000594263"/>
    </source>
</evidence>
<dbReference type="InterPro" id="IPR043316">
    <property type="entry name" value="RAR1"/>
</dbReference>
<dbReference type="GO" id="GO:0051879">
    <property type="term" value="F:Hsp90 protein binding"/>
    <property type="evidence" value="ECO:0007669"/>
    <property type="project" value="TreeGrafter"/>
</dbReference>
<dbReference type="GO" id="GO:0005634">
    <property type="term" value="C:nucleus"/>
    <property type="evidence" value="ECO:0007669"/>
    <property type="project" value="TreeGrafter"/>
</dbReference>
<evidence type="ECO:0000259" key="4">
    <source>
        <dbReference type="PROSITE" id="PS51401"/>
    </source>
</evidence>
<dbReference type="InterPro" id="IPR007051">
    <property type="entry name" value="CHORD_dom"/>
</dbReference>
<sequence>MEQLRCQGIGCTAALTEDRNPEGSCRYHASLPTLTRLRCCMRWKCRDLLVKEYDEFVSIPPCARRWHSADPTP</sequence>
<dbReference type="EnsemblPlants" id="Kaladp0325s0002.1.v1.1">
    <property type="protein sequence ID" value="Kaladp0325s0002.1.v1.1"/>
    <property type="gene ID" value="Kaladp0325s0002.v1.1"/>
</dbReference>
<name>A0A7N0VAM2_KALFE</name>
<reference evidence="5" key="1">
    <citation type="submission" date="2021-01" db="UniProtKB">
        <authorList>
            <consortium name="EnsemblPlants"/>
        </authorList>
    </citation>
    <scope>IDENTIFICATION</scope>
</reference>
<organism evidence="5 6">
    <name type="scientific">Kalanchoe fedtschenkoi</name>
    <name type="common">Lavender scallops</name>
    <name type="synonym">South American air plant</name>
    <dbReference type="NCBI Taxonomy" id="63787"/>
    <lineage>
        <taxon>Eukaryota</taxon>
        <taxon>Viridiplantae</taxon>
        <taxon>Streptophyta</taxon>
        <taxon>Embryophyta</taxon>
        <taxon>Tracheophyta</taxon>
        <taxon>Spermatophyta</taxon>
        <taxon>Magnoliopsida</taxon>
        <taxon>eudicotyledons</taxon>
        <taxon>Gunneridae</taxon>
        <taxon>Pentapetalae</taxon>
        <taxon>Saxifragales</taxon>
        <taxon>Crassulaceae</taxon>
        <taxon>Kalanchoe</taxon>
    </lineage>
</organism>
<dbReference type="PANTHER" id="PTHR47895:SF2">
    <property type="entry name" value="CYSTEINE AND HISTIDINE-RICH DOMAIN-CONTAINING PROTEIN RAR1"/>
    <property type="match status" value="1"/>
</dbReference>
<dbReference type="GO" id="GO:0050832">
    <property type="term" value="P:defense response to fungus"/>
    <property type="evidence" value="ECO:0007669"/>
    <property type="project" value="TreeGrafter"/>
</dbReference>
<dbReference type="OMA" id="CARRWHS"/>
<evidence type="ECO:0000256" key="1">
    <source>
        <dbReference type="ARBA" id="ARBA00022723"/>
    </source>
</evidence>
<dbReference type="Gramene" id="Kaladp0325s0002.1.v1.1">
    <property type="protein sequence ID" value="Kaladp0325s0002.1.v1.1"/>
    <property type="gene ID" value="Kaladp0325s0002.v1.1"/>
</dbReference>
<keyword evidence="2" id="KW-0677">Repeat</keyword>
<keyword evidence="6" id="KW-1185">Reference proteome</keyword>
<proteinExistence type="predicted"/>
<keyword evidence="3" id="KW-0862">Zinc</keyword>
<dbReference type="PROSITE" id="PS51401">
    <property type="entry name" value="CHORD"/>
    <property type="match status" value="1"/>
</dbReference>
<evidence type="ECO:0000256" key="2">
    <source>
        <dbReference type="ARBA" id="ARBA00022737"/>
    </source>
</evidence>
<keyword evidence="1" id="KW-0479">Metal-binding</keyword>
<dbReference type="GO" id="GO:0042742">
    <property type="term" value="P:defense response to bacterium"/>
    <property type="evidence" value="ECO:0007669"/>
    <property type="project" value="TreeGrafter"/>
</dbReference>
<evidence type="ECO:0000256" key="3">
    <source>
        <dbReference type="ARBA" id="ARBA00022833"/>
    </source>
</evidence>
<dbReference type="AlphaFoldDB" id="A0A7N0VAM2"/>
<feature type="domain" description="CHORD" evidence="4">
    <location>
        <begin position="6"/>
        <end position="67"/>
    </location>
</feature>
<dbReference type="Pfam" id="PF04968">
    <property type="entry name" value="CHORD"/>
    <property type="match status" value="1"/>
</dbReference>
<protein>
    <recommendedName>
        <fullName evidence="4">CHORD domain-containing protein</fullName>
    </recommendedName>
</protein>
<dbReference type="PANTHER" id="PTHR47895">
    <property type="entry name" value="CYSTEINE AND HISTIDINE-RICH DOMAIN-CONTAINING PROTEIN RAR1"/>
    <property type="match status" value="1"/>
</dbReference>
<dbReference type="Proteomes" id="UP000594263">
    <property type="component" value="Unplaced"/>
</dbReference>
<dbReference type="GO" id="GO:0046872">
    <property type="term" value="F:metal ion binding"/>
    <property type="evidence" value="ECO:0007669"/>
    <property type="project" value="UniProtKB-KW"/>
</dbReference>
<accession>A0A7N0VAM2</accession>
<dbReference type="Gene3D" id="4.10.1130.20">
    <property type="match status" value="1"/>
</dbReference>
<evidence type="ECO:0000313" key="5">
    <source>
        <dbReference type="EnsemblPlants" id="Kaladp0325s0002.1.v1.1"/>
    </source>
</evidence>